<feature type="transmembrane region" description="Helical" evidence="1">
    <location>
        <begin position="300"/>
        <end position="316"/>
    </location>
</feature>
<sequence length="545" mass="60872">MLTYTPKPVTAVPRTNEYPWLLLLLVLIWLWPGVFQHDLWKPGELGVMQAVDEMAANPRWLPTLYGEPYFGVSPVYIHTAAFFRRLLSPWLTDAYSAARFASVLFGSIGLFGAGMAGYRFLGRHHGRSVVLILIGSIGLLPIAHFLGAHSPTFAGVGLAMWGYAIAPRQAVFGAVWLALGATLVSQSAGFAAALLLLLAGSLQFLFAPWRTPRYFASHLGAWCMTLPLLTLYPLALFLTAPSEFSVYLQQHLFGSYGGTRQVQAAFQLGYYATHSLWFAFPAWPLAVWTLSRKHQSGSRVQTWVLSYLVLFGLFLACNPERNQDLLVLVLPPLALLGAAQLDRLRRGAAAFLNWFGGAVFGAAALFLWMGFVAMNYGIPAKLASRAIYFSPYYTPAANTAHMAVALLFTVMWLVAVTRKRIRGRQAITNWAAGITLVWALLMTLFLPWIDAAKSYRPPIQQLRQSQSAVLQRIAAREECVSISPQHFEARHAWQQYAALPYQTEPGRCRYIFAQYNPQQTRPEHTVLWEGARPRSKTEHLVLLQR</sequence>
<dbReference type="AlphaFoldDB" id="F0F019"/>
<dbReference type="HOGENOM" id="CLU_034283_0_0_4"/>
<protein>
    <recommendedName>
        <fullName evidence="4">Glycosyltransferase RgtA/B/C/D-like domain-containing protein</fullName>
    </recommendedName>
</protein>
<keyword evidence="1" id="KW-0812">Transmembrane</keyword>
<feature type="transmembrane region" description="Helical" evidence="1">
    <location>
        <begin position="97"/>
        <end position="118"/>
    </location>
</feature>
<feature type="transmembrane region" description="Helical" evidence="1">
    <location>
        <begin position="130"/>
        <end position="150"/>
    </location>
</feature>
<proteinExistence type="predicted"/>
<evidence type="ECO:0000256" key="1">
    <source>
        <dbReference type="SAM" id="Phobius"/>
    </source>
</evidence>
<feature type="transmembrane region" description="Helical" evidence="1">
    <location>
        <begin position="351"/>
        <end position="376"/>
    </location>
</feature>
<gene>
    <name evidence="2" type="ORF">HMPREF9098_1453</name>
</gene>
<feature type="transmembrane region" description="Helical" evidence="1">
    <location>
        <begin position="170"/>
        <end position="198"/>
    </location>
</feature>
<keyword evidence="1" id="KW-1133">Transmembrane helix</keyword>
<evidence type="ECO:0008006" key="4">
    <source>
        <dbReference type="Google" id="ProtNLM"/>
    </source>
</evidence>
<keyword evidence="1" id="KW-0472">Membrane</keyword>
<name>F0F019_9NEIS</name>
<comment type="caution">
    <text evidence="2">The sequence shown here is derived from an EMBL/GenBank/DDBJ whole genome shotgun (WGS) entry which is preliminary data.</text>
</comment>
<dbReference type="STRING" id="888741.HMPREF9098_1453"/>
<evidence type="ECO:0000313" key="2">
    <source>
        <dbReference type="EMBL" id="EGC17198.1"/>
    </source>
</evidence>
<evidence type="ECO:0000313" key="3">
    <source>
        <dbReference type="Proteomes" id="UP000004088"/>
    </source>
</evidence>
<feature type="transmembrane region" description="Helical" evidence="1">
    <location>
        <begin position="268"/>
        <end position="288"/>
    </location>
</feature>
<reference evidence="2 3" key="1">
    <citation type="submission" date="2011-01" db="EMBL/GenBank/DDBJ databases">
        <authorList>
            <person name="Muzny D."/>
            <person name="Qin X."/>
            <person name="Deng J."/>
            <person name="Jiang H."/>
            <person name="Liu Y."/>
            <person name="Qu J."/>
            <person name="Song X.-Z."/>
            <person name="Zhang L."/>
            <person name="Thornton R."/>
            <person name="Coyle M."/>
            <person name="Francisco L."/>
            <person name="Jackson L."/>
            <person name="Javaid M."/>
            <person name="Korchina V."/>
            <person name="Kovar C."/>
            <person name="Mata R."/>
            <person name="Mathew T."/>
            <person name="Ngo R."/>
            <person name="Nguyen L."/>
            <person name="Nguyen N."/>
            <person name="Okwuonu G."/>
            <person name="Ongeri F."/>
            <person name="Pham C."/>
            <person name="Simmons D."/>
            <person name="Wilczek-Boney K."/>
            <person name="Hale W."/>
            <person name="Jakkamsetti A."/>
            <person name="Pham P."/>
            <person name="Ruth R."/>
            <person name="San Lucas F."/>
            <person name="Warren J."/>
            <person name="Zhang J."/>
            <person name="Zhao Z."/>
            <person name="Zhou C."/>
            <person name="Zhu D."/>
            <person name="Lee S."/>
            <person name="Bess C."/>
            <person name="Blankenburg K."/>
            <person name="Forbes L."/>
            <person name="Fu Q."/>
            <person name="Gubbala S."/>
            <person name="Hirani K."/>
            <person name="Jayaseelan J.C."/>
            <person name="Lara F."/>
            <person name="Munidasa M."/>
            <person name="Palculict T."/>
            <person name="Patil S."/>
            <person name="Pu L.-L."/>
            <person name="Saada N."/>
            <person name="Tang L."/>
            <person name="Weissenberger G."/>
            <person name="Zhu Y."/>
            <person name="Hemphill L."/>
            <person name="Shang Y."/>
            <person name="Youmans B."/>
            <person name="Ayvaz T."/>
            <person name="Ross M."/>
            <person name="Santibanez J."/>
            <person name="Aqrawi P."/>
            <person name="Gross S."/>
            <person name="Joshi V."/>
            <person name="Fowler G."/>
            <person name="Nazareth L."/>
            <person name="Reid J."/>
            <person name="Worley K."/>
            <person name="Petrosino J."/>
            <person name="Highlander S."/>
            <person name="Gibbs R."/>
        </authorList>
    </citation>
    <scope>NUCLEOTIDE SEQUENCE [LARGE SCALE GENOMIC DNA]</scope>
    <source>
        <strain evidence="2 3">ATCC 33394</strain>
    </source>
</reference>
<keyword evidence="3" id="KW-1185">Reference proteome</keyword>
<feature type="transmembrane region" description="Helical" evidence="1">
    <location>
        <begin position="219"/>
        <end position="238"/>
    </location>
</feature>
<dbReference type="EMBL" id="AEWV01000022">
    <property type="protein sequence ID" value="EGC17198.1"/>
    <property type="molecule type" value="Genomic_DNA"/>
</dbReference>
<organism evidence="2 3">
    <name type="scientific">Kingella denitrificans ATCC 33394</name>
    <dbReference type="NCBI Taxonomy" id="888741"/>
    <lineage>
        <taxon>Bacteria</taxon>
        <taxon>Pseudomonadati</taxon>
        <taxon>Pseudomonadota</taxon>
        <taxon>Betaproteobacteria</taxon>
        <taxon>Neisseriales</taxon>
        <taxon>Neisseriaceae</taxon>
        <taxon>Kingella</taxon>
    </lineage>
</organism>
<dbReference type="RefSeq" id="WP_003783100.1">
    <property type="nucleotide sequence ID" value="NZ_GL870929.1"/>
</dbReference>
<feature type="transmembrane region" description="Helical" evidence="1">
    <location>
        <begin position="427"/>
        <end position="449"/>
    </location>
</feature>
<dbReference type="Proteomes" id="UP000004088">
    <property type="component" value="Unassembled WGS sequence"/>
</dbReference>
<accession>F0F019</accession>
<feature type="transmembrane region" description="Helical" evidence="1">
    <location>
        <begin position="396"/>
        <end position="415"/>
    </location>
</feature>